<keyword evidence="2" id="KW-1185">Reference proteome</keyword>
<evidence type="ECO:0000313" key="1">
    <source>
        <dbReference type="EMBL" id="KAF0932632.1"/>
    </source>
</evidence>
<name>A0A6G1F743_9ORYZ</name>
<dbReference type="EMBL" id="SPHZ02000001">
    <property type="protein sequence ID" value="KAF0932632.1"/>
    <property type="molecule type" value="Genomic_DNA"/>
</dbReference>
<evidence type="ECO:0000313" key="2">
    <source>
        <dbReference type="Proteomes" id="UP000479710"/>
    </source>
</evidence>
<dbReference type="AlphaFoldDB" id="A0A6G1F743"/>
<comment type="caution">
    <text evidence="1">The sequence shown here is derived from an EMBL/GenBank/DDBJ whole genome shotgun (WGS) entry which is preliminary data.</text>
</comment>
<protein>
    <submittedName>
        <fullName evidence="1">Uncharacterized protein</fullName>
    </submittedName>
</protein>
<organism evidence="1 2">
    <name type="scientific">Oryza meyeriana var. granulata</name>
    <dbReference type="NCBI Taxonomy" id="110450"/>
    <lineage>
        <taxon>Eukaryota</taxon>
        <taxon>Viridiplantae</taxon>
        <taxon>Streptophyta</taxon>
        <taxon>Embryophyta</taxon>
        <taxon>Tracheophyta</taxon>
        <taxon>Spermatophyta</taxon>
        <taxon>Magnoliopsida</taxon>
        <taxon>Liliopsida</taxon>
        <taxon>Poales</taxon>
        <taxon>Poaceae</taxon>
        <taxon>BOP clade</taxon>
        <taxon>Oryzoideae</taxon>
        <taxon>Oryzeae</taxon>
        <taxon>Oryzinae</taxon>
        <taxon>Oryza</taxon>
        <taxon>Oryza meyeriana</taxon>
    </lineage>
</organism>
<sequence>MAVGPTASWRGSAGTLTAAIDPLDPALRSSTRGGVVRTGVVQRGAGGAIPRESYAGCVGADR</sequence>
<proteinExistence type="predicted"/>
<dbReference type="Proteomes" id="UP000479710">
    <property type="component" value="Unassembled WGS sequence"/>
</dbReference>
<gene>
    <name evidence="1" type="ORF">E2562_010501</name>
</gene>
<accession>A0A6G1F743</accession>
<reference evidence="1 2" key="1">
    <citation type="submission" date="2019-11" db="EMBL/GenBank/DDBJ databases">
        <title>Whole genome sequence of Oryza granulata.</title>
        <authorList>
            <person name="Li W."/>
        </authorList>
    </citation>
    <scope>NUCLEOTIDE SEQUENCE [LARGE SCALE GENOMIC DNA]</scope>
    <source>
        <strain evidence="2">cv. Menghai</strain>
        <tissue evidence="1">Leaf</tissue>
    </source>
</reference>